<dbReference type="PANTHER" id="PTHR35866">
    <property type="entry name" value="PUTATIVE-RELATED"/>
    <property type="match status" value="1"/>
</dbReference>
<reference evidence="1 2" key="1">
    <citation type="journal article" date="2010" name="Stand. Genomic Sci.">
        <title>Complete genome sequence of Planctomyces limnophilus type strain (Mu 290).</title>
        <authorList>
            <person name="Labutti K."/>
            <person name="Sikorski J."/>
            <person name="Schneider S."/>
            <person name="Nolan M."/>
            <person name="Lucas S."/>
            <person name="Glavina Del Rio T."/>
            <person name="Tice H."/>
            <person name="Cheng J.F."/>
            <person name="Goodwin L."/>
            <person name="Pitluck S."/>
            <person name="Liolios K."/>
            <person name="Ivanova N."/>
            <person name="Mavromatis K."/>
            <person name="Mikhailova N."/>
            <person name="Pati A."/>
            <person name="Chen A."/>
            <person name="Palaniappan K."/>
            <person name="Land M."/>
            <person name="Hauser L."/>
            <person name="Chang Y.J."/>
            <person name="Jeffries C.D."/>
            <person name="Tindall B.J."/>
            <person name="Rohde M."/>
            <person name="Goker M."/>
            <person name="Woyke T."/>
            <person name="Bristow J."/>
            <person name="Eisen J.A."/>
            <person name="Markowitz V."/>
            <person name="Hugenholtz P."/>
            <person name="Kyrpides N.C."/>
            <person name="Klenk H.P."/>
            <person name="Lapidus A."/>
        </authorList>
    </citation>
    <scope>NUCLEOTIDE SEQUENCE [LARGE SCALE GENOMIC DNA]</scope>
    <source>
        <strain evidence="2">ATCC 43296 / DSM 3776 / IFAM 1008 / 290</strain>
    </source>
</reference>
<dbReference type="eggNOG" id="COG0727">
    <property type="taxonomic scope" value="Bacteria"/>
</dbReference>
<dbReference type="HOGENOM" id="CLU_125010_1_0_0"/>
<gene>
    <name evidence="1" type="ordered locus">Plim_0830</name>
</gene>
<dbReference type="AlphaFoldDB" id="D5SSC7"/>
<keyword evidence="2" id="KW-1185">Reference proteome</keyword>
<dbReference type="Proteomes" id="UP000002220">
    <property type="component" value="Chromosome"/>
</dbReference>
<proteinExistence type="predicted"/>
<evidence type="ECO:0008006" key="3">
    <source>
        <dbReference type="Google" id="ProtNLM"/>
    </source>
</evidence>
<organism evidence="1 2">
    <name type="scientific">Planctopirus limnophila (strain ATCC 43296 / DSM 3776 / IFAM 1008 / Mu 290)</name>
    <name type="common">Planctomyces limnophilus</name>
    <dbReference type="NCBI Taxonomy" id="521674"/>
    <lineage>
        <taxon>Bacteria</taxon>
        <taxon>Pseudomonadati</taxon>
        <taxon>Planctomycetota</taxon>
        <taxon>Planctomycetia</taxon>
        <taxon>Planctomycetales</taxon>
        <taxon>Planctomycetaceae</taxon>
        <taxon>Planctopirus</taxon>
    </lineage>
</organism>
<dbReference type="InterPro" id="IPR005358">
    <property type="entry name" value="Puta_zinc/iron-chelating_dom"/>
</dbReference>
<evidence type="ECO:0000313" key="2">
    <source>
        <dbReference type="Proteomes" id="UP000002220"/>
    </source>
</evidence>
<evidence type="ECO:0000313" key="1">
    <source>
        <dbReference type="EMBL" id="ADG66675.1"/>
    </source>
</evidence>
<sequence>MYFSIVKELCVVSDPTESDHEVPADEKPPEASEWYSAGLRFHCTQCGNCCTGTPGYVWLSTQEMIEIAEFLSISTGELRLMHTKVAQGKLSLADHANGDCVFLDGATRKCRIYPVRPAQCRTWPFWEKTIETPEAWQATCEVCPGAGKGELVPLEIIRESARQSRL</sequence>
<dbReference type="PANTHER" id="PTHR35866:SF1">
    <property type="entry name" value="YKGJ FAMILY CYSTEINE CLUSTER PROTEIN"/>
    <property type="match status" value="1"/>
</dbReference>
<protein>
    <recommendedName>
        <fullName evidence="3">Flagellin N-methylase</fullName>
    </recommendedName>
</protein>
<dbReference type="OrthoDB" id="9810361at2"/>
<accession>D5SSC7</accession>
<name>D5SSC7_PLAL2</name>
<dbReference type="Pfam" id="PF03692">
    <property type="entry name" value="CxxCxxCC"/>
    <property type="match status" value="1"/>
</dbReference>
<dbReference type="EMBL" id="CP001744">
    <property type="protein sequence ID" value="ADG66675.1"/>
    <property type="molecule type" value="Genomic_DNA"/>
</dbReference>
<dbReference type="STRING" id="521674.Plim_0830"/>
<dbReference type="KEGG" id="plm:Plim_0830"/>